<feature type="domain" description="Bacterial Ig" evidence="3">
    <location>
        <begin position="629"/>
        <end position="700"/>
    </location>
</feature>
<dbReference type="InterPro" id="IPR011050">
    <property type="entry name" value="Pectin_lyase_fold/virulence"/>
</dbReference>
<dbReference type="PANTHER" id="PTHR34677">
    <property type="match status" value="1"/>
</dbReference>
<dbReference type="Proteomes" id="UP001147700">
    <property type="component" value="Unassembled WGS sequence"/>
</dbReference>
<organism evidence="5 6">
    <name type="scientific">Solirubrobacter deserti</name>
    <dbReference type="NCBI Taxonomy" id="2282478"/>
    <lineage>
        <taxon>Bacteria</taxon>
        <taxon>Bacillati</taxon>
        <taxon>Actinomycetota</taxon>
        <taxon>Thermoleophilia</taxon>
        <taxon>Solirubrobacterales</taxon>
        <taxon>Solirubrobacteraceae</taxon>
        <taxon>Solirubrobacter</taxon>
    </lineage>
</organism>
<feature type="signal peptide" evidence="2">
    <location>
        <begin position="1"/>
        <end position="22"/>
    </location>
</feature>
<dbReference type="NCBIfam" id="NF033510">
    <property type="entry name" value="Ca_tandemer"/>
    <property type="match status" value="2"/>
</dbReference>
<dbReference type="NCBIfam" id="NF041518">
    <property type="entry name" value="choice_anch_Q"/>
    <property type="match status" value="1"/>
</dbReference>
<reference evidence="5" key="1">
    <citation type="submission" date="2022-10" db="EMBL/GenBank/DDBJ databases">
        <title>The WGS of Solirubrobacter sp. CPCC 204708.</title>
        <authorList>
            <person name="Jiang Z."/>
        </authorList>
    </citation>
    <scope>NUCLEOTIDE SEQUENCE</scope>
    <source>
        <strain evidence="5">CPCC 204708</strain>
    </source>
</reference>
<feature type="region of interest" description="Disordered" evidence="1">
    <location>
        <begin position="868"/>
        <end position="901"/>
    </location>
</feature>
<feature type="domain" description="Bacterial Ig-like" evidence="4">
    <location>
        <begin position="718"/>
        <end position="786"/>
    </location>
</feature>
<dbReference type="InterPro" id="IPR059226">
    <property type="entry name" value="Choice_anch_Q_dom"/>
</dbReference>
<proteinExistence type="predicted"/>
<evidence type="ECO:0000259" key="4">
    <source>
        <dbReference type="Pfam" id="PF19077"/>
    </source>
</evidence>
<evidence type="ECO:0000313" key="5">
    <source>
        <dbReference type="EMBL" id="MDA0138970.1"/>
    </source>
</evidence>
<evidence type="ECO:0000256" key="2">
    <source>
        <dbReference type="SAM" id="SignalP"/>
    </source>
</evidence>
<accession>A0ABT4RL09</accession>
<dbReference type="RefSeq" id="WP_202954437.1">
    <property type="nucleotide sequence ID" value="NZ_JAPCID010000020.1"/>
</dbReference>
<dbReference type="SUPFAM" id="SSF51126">
    <property type="entry name" value="Pectin lyase-like"/>
    <property type="match status" value="1"/>
</dbReference>
<dbReference type="Pfam" id="PF19077">
    <property type="entry name" value="Big_13"/>
    <property type="match status" value="1"/>
</dbReference>
<dbReference type="PANTHER" id="PTHR34677:SF3">
    <property type="entry name" value="BACTERIAL IG-LIKE DOMAIN-CONTAINING PROTEIN"/>
    <property type="match status" value="1"/>
</dbReference>
<dbReference type="EMBL" id="JAPCID010000020">
    <property type="protein sequence ID" value="MDA0138970.1"/>
    <property type="molecule type" value="Genomic_DNA"/>
</dbReference>
<protein>
    <submittedName>
        <fullName evidence="5">Ig-like domain-containing protein</fullName>
    </submittedName>
</protein>
<evidence type="ECO:0000256" key="1">
    <source>
        <dbReference type="SAM" id="MobiDB-lite"/>
    </source>
</evidence>
<sequence length="1077" mass="109228">MGWRAAFITSIATLLCAAPAQAATYTVTGTGDPGGACSGTTCTTLRAAIEAAERAPGADTIELPAGTITIAADYTVGTQLTITGASARTTVIDGGDKHRPFRVGANGQLALSNVWLRNGLSGGGDVTDGGALYVNQGFVTLQDVRISSSTASRGGGIANNLGRVVGDNVLIDNNASTGLGGAGIHNVGGSELANQDGWIALTDTTIFNNTASSASGVGGLLSTGSGALVTLTRSTIADNDGGSRSVGGIVPSGATGATGSIIARNLADGTTVNCSAPLTDGNFNVEDDTDCGLAPGKLTPGLANALSNQGGQIDVLPITTAGAAFNRMPLGDTPCEGTDQRGLSRPQGTACDAGAFEVDQAATVTITGGPSGTVTATNVQFDFRANEPGVTVQCDLTGPGQTASWETCYKENAQPYASLADGPYTFSVRAVSAAFPNPPVAMRTFVVNAAGAPTTTLTGGPDGPTNDATPTFTFSSNEAGSTFECAVDSDAFATCTSPHTTAPLAEGGRTFRVRARDAAGVVGNTVTRAFSVDRTAPDTTIGSGPSGPVASTSAAFTYTSEPGATFQCSLDGAAFGACPVNYTGLAQGPHTFQVRAHDAAGNFDASPATRAWTVDTVRPSPPAVAYPAQNQWVRTRSVTVSGTAEAGASIEIREGQFFRGTATVTGAGTWSIPLAVVTDDTHVYSVTARDGAGNTSDPTVRTFRVDTVAPAAPTMAEAVVNGATVTLSGRSEAGATVELFDGATALATTTADANAAWTHTLTGVANGTHSYTARARDAAGNESGGSTPPRIATVNTGSPPELELTGPSGATDANPVFAFTASEPTTECRLDGPDGPGAYAACVSPKTFNALAPGGYVFFVRVTDAAGNRSESRREFTVAQPQAGPGPGPGTPTPTPAPAPTPVPNQTIVVAPAQGTVLVKPRGALSFAPLDVTTGIPNGSEVDVRAGRVTLTSIPRPGAPAETADFYGGIFIVTQKGGITELKLSERLTGCPRGQQARLAQSKPKKRRLWGDGKGAFRTSGKYSAATVRGTRWLVEDTCTTTFTRVAVGSVEVRDLVKKTRTVLRKGKTYTARAKRR</sequence>
<name>A0ABT4RL09_9ACTN</name>
<dbReference type="InterPro" id="IPR041498">
    <property type="entry name" value="Big_6"/>
</dbReference>
<feature type="chain" id="PRO_5045643089" evidence="2">
    <location>
        <begin position="23"/>
        <end position="1077"/>
    </location>
</feature>
<dbReference type="Gene3D" id="2.60.40.10">
    <property type="entry name" value="Immunoglobulins"/>
    <property type="match status" value="4"/>
</dbReference>
<dbReference type="Pfam" id="PF17936">
    <property type="entry name" value="Big_6"/>
    <property type="match status" value="1"/>
</dbReference>
<dbReference type="InterPro" id="IPR044016">
    <property type="entry name" value="Big_13"/>
</dbReference>
<dbReference type="InterPro" id="IPR013783">
    <property type="entry name" value="Ig-like_fold"/>
</dbReference>
<evidence type="ECO:0000259" key="3">
    <source>
        <dbReference type="Pfam" id="PF17936"/>
    </source>
</evidence>
<comment type="caution">
    <text evidence="5">The sequence shown here is derived from an EMBL/GenBank/DDBJ whole genome shotgun (WGS) entry which is preliminary data.</text>
</comment>
<gene>
    <name evidence="5" type="ORF">OJ962_15820</name>
</gene>
<keyword evidence="2" id="KW-0732">Signal</keyword>
<feature type="compositionally biased region" description="Pro residues" evidence="1">
    <location>
        <begin position="884"/>
        <end position="901"/>
    </location>
</feature>
<keyword evidence="6" id="KW-1185">Reference proteome</keyword>
<evidence type="ECO:0000313" key="6">
    <source>
        <dbReference type="Proteomes" id="UP001147700"/>
    </source>
</evidence>